<name>A0AAV7E1N5_ARIFI</name>
<dbReference type="InterPro" id="IPR052578">
    <property type="entry name" value="PI_Transfer_CRAL-TRIO"/>
</dbReference>
<organism evidence="3 4">
    <name type="scientific">Aristolochia fimbriata</name>
    <name type="common">White veined hardy Dutchman's pipe vine</name>
    <dbReference type="NCBI Taxonomy" id="158543"/>
    <lineage>
        <taxon>Eukaryota</taxon>
        <taxon>Viridiplantae</taxon>
        <taxon>Streptophyta</taxon>
        <taxon>Embryophyta</taxon>
        <taxon>Tracheophyta</taxon>
        <taxon>Spermatophyta</taxon>
        <taxon>Magnoliopsida</taxon>
        <taxon>Magnoliidae</taxon>
        <taxon>Piperales</taxon>
        <taxon>Aristolochiaceae</taxon>
        <taxon>Aristolochia</taxon>
    </lineage>
</organism>
<reference evidence="3 4" key="1">
    <citation type="submission" date="2021-07" db="EMBL/GenBank/DDBJ databases">
        <title>The Aristolochia fimbriata genome: insights into angiosperm evolution, floral development and chemical biosynthesis.</title>
        <authorList>
            <person name="Jiao Y."/>
        </authorList>
    </citation>
    <scope>NUCLEOTIDE SEQUENCE [LARGE SCALE GENOMIC DNA]</scope>
    <source>
        <strain evidence="3">IBCAS-2021</strain>
        <tissue evidence="3">Leaf</tissue>
    </source>
</reference>
<dbReference type="PROSITE" id="PS50191">
    <property type="entry name" value="CRAL_TRIO"/>
    <property type="match status" value="1"/>
</dbReference>
<feature type="domain" description="CRAL-TRIO" evidence="2">
    <location>
        <begin position="514"/>
        <end position="678"/>
    </location>
</feature>
<evidence type="ECO:0000313" key="4">
    <source>
        <dbReference type="Proteomes" id="UP000825729"/>
    </source>
</evidence>
<protein>
    <recommendedName>
        <fullName evidence="2">CRAL-TRIO domain-containing protein</fullName>
    </recommendedName>
</protein>
<dbReference type="FunFam" id="3.40.525.10:FF:000008">
    <property type="entry name" value="Phosphatidylinositol transfer protein 3"/>
    <property type="match status" value="1"/>
</dbReference>
<dbReference type="SUPFAM" id="SSF46938">
    <property type="entry name" value="CRAL/TRIO N-terminal domain"/>
    <property type="match status" value="1"/>
</dbReference>
<dbReference type="SMART" id="SM00516">
    <property type="entry name" value="SEC14"/>
    <property type="match status" value="1"/>
</dbReference>
<dbReference type="PANTHER" id="PTHR45824:SF22">
    <property type="entry name" value="SEC14P-LIKE PHOSPHATIDYLINOSITOL TRANSFER FAMILY PROTEIN"/>
    <property type="match status" value="1"/>
</dbReference>
<feature type="region of interest" description="Disordered" evidence="1">
    <location>
        <begin position="1"/>
        <end position="28"/>
    </location>
</feature>
<dbReference type="SUPFAM" id="SSF52087">
    <property type="entry name" value="CRAL/TRIO domain"/>
    <property type="match status" value="1"/>
</dbReference>
<dbReference type="InterPro" id="IPR001251">
    <property type="entry name" value="CRAL-TRIO_dom"/>
</dbReference>
<dbReference type="EMBL" id="JAINDJ010000007">
    <property type="protein sequence ID" value="KAG9442687.1"/>
    <property type="molecule type" value="Genomic_DNA"/>
</dbReference>
<dbReference type="Pfam" id="PF03765">
    <property type="entry name" value="CRAL_TRIO_N"/>
    <property type="match status" value="1"/>
</dbReference>
<evidence type="ECO:0000259" key="2">
    <source>
        <dbReference type="PROSITE" id="PS50191"/>
    </source>
</evidence>
<evidence type="ECO:0000313" key="3">
    <source>
        <dbReference type="EMBL" id="KAG9442687.1"/>
    </source>
</evidence>
<proteinExistence type="predicted"/>
<dbReference type="InterPro" id="IPR036273">
    <property type="entry name" value="CRAL/TRIO_N_dom_sf"/>
</dbReference>
<sequence length="704" mass="79469">MTSAANAKKKQRFGSTTRLSSFPDVDLPSSPEEGTLAGLLRSVPGAFNDSLTADVILRLCPETSPSDDSDCDPPTDQSFVVDLHLHSHALRRSKFFAALLSDRWTLGPEPDGLFRLNLKIPPSPGSMEPHLTVLHLLYSNDFSDVILSVSVALSILPVALVLLFDDCIKACVQFLEAVPWSEDEEKAVLNIIPSLGIEESQELLTRVSPPGSHSSEEMLHKLITASIGNLPCVSSAKVKAFAAKMIRDFPSRESVRRVFDRAFDASLKTVKKALEEYSSPDFRGNHDETEAIQRINLHHAVYHGKNLLWLVERMIELRVADTAVKQWSDQTAFVADLQRAFQDDAWRNIAPGLPALVLRCTARFADAVAAGSLLAARQVRLKLVSVWLPVLIVCREKNVSPISSDAELLLHHCLSFATRNVEDCPHLIVIVHTMFKRKHNAYGCLENDSAYQEVKINELRDGIGPLSGHSLRYCDNACLRRYLEARNWNVDKSRKMLEETLKWRSTYKPEEIRWHEVASEGETGKVYRASFCDRRGRTILILRPGKQNTSSHDNQLRHLVYLIENAILNLAEGQEQMVWMIDFSGWSLSNSVPIKTARETANILQNHYPERLALAFLYNPPRIFEAFWKIVKYFLDPKTFQKVKFVYQKNEESMELIKQTFDVEVLPSDFGGGCSLHYDHEEFSRLMAKDDVKAATVWGSGERT</sequence>
<dbReference type="Gene3D" id="3.40.525.10">
    <property type="entry name" value="CRAL-TRIO lipid binding domain"/>
    <property type="match status" value="1"/>
</dbReference>
<dbReference type="InterPro" id="IPR011074">
    <property type="entry name" value="CRAL/TRIO_N_dom"/>
</dbReference>
<dbReference type="InterPro" id="IPR036865">
    <property type="entry name" value="CRAL-TRIO_dom_sf"/>
</dbReference>
<evidence type="ECO:0000256" key="1">
    <source>
        <dbReference type="SAM" id="MobiDB-lite"/>
    </source>
</evidence>
<accession>A0AAV7E1N5</accession>
<dbReference type="Pfam" id="PF00650">
    <property type="entry name" value="CRAL_TRIO"/>
    <property type="match status" value="1"/>
</dbReference>
<dbReference type="AlphaFoldDB" id="A0AAV7E1N5"/>
<dbReference type="CDD" id="cd00170">
    <property type="entry name" value="SEC14"/>
    <property type="match status" value="1"/>
</dbReference>
<dbReference type="SMART" id="SM01100">
    <property type="entry name" value="CRAL_TRIO_N"/>
    <property type="match status" value="1"/>
</dbReference>
<dbReference type="Proteomes" id="UP000825729">
    <property type="component" value="Unassembled WGS sequence"/>
</dbReference>
<gene>
    <name evidence="3" type="ORF">H6P81_018541</name>
</gene>
<comment type="caution">
    <text evidence="3">The sequence shown here is derived from an EMBL/GenBank/DDBJ whole genome shotgun (WGS) entry which is preliminary data.</text>
</comment>
<dbReference type="GO" id="GO:0008526">
    <property type="term" value="F:phosphatidylinositol transfer activity"/>
    <property type="evidence" value="ECO:0007669"/>
    <property type="project" value="TreeGrafter"/>
</dbReference>
<keyword evidence="4" id="KW-1185">Reference proteome</keyword>
<dbReference type="PANTHER" id="PTHR45824">
    <property type="entry name" value="GH16843P"/>
    <property type="match status" value="1"/>
</dbReference>